<keyword evidence="2 9" id="KW-0489">Methyltransferase</keyword>
<comment type="catalytic activity">
    <reaction evidence="5">
        <text>L-glutaminyl-[peptide chain release factor] + S-adenosyl-L-methionine = N(5)-methyl-L-glutaminyl-[peptide chain release factor] + S-adenosyl-L-homocysteine + H(+)</text>
        <dbReference type="Rhea" id="RHEA:42896"/>
        <dbReference type="Rhea" id="RHEA-COMP:10271"/>
        <dbReference type="Rhea" id="RHEA-COMP:10272"/>
        <dbReference type="ChEBI" id="CHEBI:15378"/>
        <dbReference type="ChEBI" id="CHEBI:30011"/>
        <dbReference type="ChEBI" id="CHEBI:57856"/>
        <dbReference type="ChEBI" id="CHEBI:59789"/>
        <dbReference type="ChEBI" id="CHEBI:61891"/>
        <dbReference type="EC" id="2.1.1.297"/>
    </reaction>
</comment>
<gene>
    <name evidence="9" type="ORF">K8V08_07770</name>
</gene>
<dbReference type="EMBL" id="DYUK01000163">
    <property type="protein sequence ID" value="HJG80295.1"/>
    <property type="molecule type" value="Genomic_DNA"/>
</dbReference>
<dbReference type="Gene3D" id="3.40.50.150">
    <property type="entry name" value="Vaccinia Virus protein VP39"/>
    <property type="match status" value="1"/>
</dbReference>
<evidence type="ECO:0000256" key="1">
    <source>
        <dbReference type="ARBA" id="ARBA00012771"/>
    </source>
</evidence>
<organism evidence="9 10">
    <name type="scientific">Brevibacterium senegalense</name>
    <dbReference type="NCBI Taxonomy" id="1033736"/>
    <lineage>
        <taxon>Bacteria</taxon>
        <taxon>Bacillati</taxon>
        <taxon>Actinomycetota</taxon>
        <taxon>Actinomycetes</taxon>
        <taxon>Micrococcales</taxon>
        <taxon>Brevibacteriaceae</taxon>
        <taxon>Brevibacterium</taxon>
    </lineage>
</organism>
<evidence type="ECO:0000313" key="10">
    <source>
        <dbReference type="Proteomes" id="UP000784435"/>
    </source>
</evidence>
<evidence type="ECO:0000259" key="8">
    <source>
        <dbReference type="Pfam" id="PF17827"/>
    </source>
</evidence>
<evidence type="ECO:0000256" key="6">
    <source>
        <dbReference type="SAM" id="MobiDB-lite"/>
    </source>
</evidence>
<feature type="region of interest" description="Disordered" evidence="6">
    <location>
        <begin position="1"/>
        <end position="25"/>
    </location>
</feature>
<feature type="compositionally biased region" description="Low complexity" evidence="6">
    <location>
        <begin position="10"/>
        <end position="25"/>
    </location>
</feature>
<accession>A0A921MDL6</accession>
<reference evidence="9" key="2">
    <citation type="submission" date="2021-09" db="EMBL/GenBank/DDBJ databases">
        <authorList>
            <person name="Gilroy R."/>
        </authorList>
    </citation>
    <scope>NUCLEOTIDE SEQUENCE</scope>
    <source>
        <strain evidence="9">ChiGjej5B5-7349</strain>
    </source>
</reference>
<dbReference type="NCBIfam" id="TIGR00536">
    <property type="entry name" value="hemK_fam"/>
    <property type="match status" value="1"/>
</dbReference>
<dbReference type="GO" id="GO:0003676">
    <property type="term" value="F:nucleic acid binding"/>
    <property type="evidence" value="ECO:0007669"/>
    <property type="project" value="InterPro"/>
</dbReference>
<dbReference type="InterPro" id="IPR029063">
    <property type="entry name" value="SAM-dependent_MTases_sf"/>
</dbReference>
<dbReference type="Pfam" id="PF05175">
    <property type="entry name" value="MTS"/>
    <property type="match status" value="1"/>
</dbReference>
<dbReference type="SUPFAM" id="SSF53335">
    <property type="entry name" value="S-adenosyl-L-methionine-dependent methyltransferases"/>
    <property type="match status" value="1"/>
</dbReference>
<dbReference type="PROSITE" id="PS00092">
    <property type="entry name" value="N6_MTASE"/>
    <property type="match status" value="1"/>
</dbReference>
<dbReference type="InterPro" id="IPR004556">
    <property type="entry name" value="HemK-like"/>
</dbReference>
<evidence type="ECO:0000256" key="3">
    <source>
        <dbReference type="ARBA" id="ARBA00022679"/>
    </source>
</evidence>
<dbReference type="InterPro" id="IPR002052">
    <property type="entry name" value="DNA_methylase_N6_adenine_CS"/>
</dbReference>
<protein>
    <recommendedName>
        <fullName evidence="1">peptide chain release factor N(5)-glutamine methyltransferase</fullName>
        <ecNumber evidence="1">2.1.1.297</ecNumber>
    </recommendedName>
</protein>
<dbReference type="Pfam" id="PF17827">
    <property type="entry name" value="PrmC_N"/>
    <property type="match status" value="1"/>
</dbReference>
<evidence type="ECO:0000313" key="9">
    <source>
        <dbReference type="EMBL" id="HJG80295.1"/>
    </source>
</evidence>
<feature type="domain" description="Release factor glutamine methyltransferase N-terminal" evidence="8">
    <location>
        <begin position="28"/>
        <end position="99"/>
    </location>
</feature>
<sequence length="325" mass="33760">MTTVPGGVPDGPAQATPDPATQPSTDALLREGERLLHAAGVDSPPADARALLAHAWGREDHEVSRARLLGDPVSADVATAYRDLLEHRATRTPLQHLTGRAHFRTLTLPVGPGVFVPRPETELLVDPVLHHLARVRPAGGARVLDLCTGTGALGLAVAAEAAGTSALGIEREPDALAWTHRSATAHRQPLDGVGSRFTAVAGDATDPDAVDALVRTHLDGAVDAVVSNPPYVVDDGTTTAPEVVVHDPAAALWGGGDDGTRIPRLVIASSARVLIPGGLLVLEHADTQGAALREACTGAGFTGVTTRPDYTGRDRFTVAVLRPHH</sequence>
<reference evidence="9" key="1">
    <citation type="journal article" date="2021" name="PeerJ">
        <title>Extensive microbial diversity within the chicken gut microbiome revealed by metagenomics and culture.</title>
        <authorList>
            <person name="Gilroy R."/>
            <person name="Ravi A."/>
            <person name="Getino M."/>
            <person name="Pursley I."/>
            <person name="Horton D.L."/>
            <person name="Alikhan N.F."/>
            <person name="Baker D."/>
            <person name="Gharbi K."/>
            <person name="Hall N."/>
            <person name="Watson M."/>
            <person name="Adriaenssens E.M."/>
            <person name="Foster-Nyarko E."/>
            <person name="Jarju S."/>
            <person name="Secka A."/>
            <person name="Antonio M."/>
            <person name="Oren A."/>
            <person name="Chaudhuri R.R."/>
            <person name="La Ragione R."/>
            <person name="Hildebrand F."/>
            <person name="Pallen M.J."/>
        </authorList>
    </citation>
    <scope>NUCLEOTIDE SEQUENCE</scope>
    <source>
        <strain evidence="9">ChiGjej5B5-7349</strain>
    </source>
</reference>
<dbReference type="AlphaFoldDB" id="A0A921MDL6"/>
<proteinExistence type="predicted"/>
<evidence type="ECO:0000256" key="2">
    <source>
        <dbReference type="ARBA" id="ARBA00022603"/>
    </source>
</evidence>
<name>A0A921MDL6_9MICO</name>
<dbReference type="InterPro" id="IPR007848">
    <property type="entry name" value="Small_mtfrase_dom"/>
</dbReference>
<evidence type="ECO:0000256" key="5">
    <source>
        <dbReference type="ARBA" id="ARBA00048391"/>
    </source>
</evidence>
<dbReference type="CDD" id="cd02440">
    <property type="entry name" value="AdoMet_MTases"/>
    <property type="match status" value="1"/>
</dbReference>
<keyword evidence="3" id="KW-0808">Transferase</keyword>
<dbReference type="PANTHER" id="PTHR18895:SF74">
    <property type="entry name" value="MTRF1L RELEASE FACTOR GLUTAMINE METHYLTRANSFERASE"/>
    <property type="match status" value="1"/>
</dbReference>
<dbReference type="Gene3D" id="1.10.8.10">
    <property type="entry name" value="DNA helicase RuvA subunit, C-terminal domain"/>
    <property type="match status" value="1"/>
</dbReference>
<dbReference type="GO" id="GO:0032259">
    <property type="term" value="P:methylation"/>
    <property type="evidence" value="ECO:0007669"/>
    <property type="project" value="UniProtKB-KW"/>
</dbReference>
<comment type="caution">
    <text evidence="9">The sequence shown here is derived from an EMBL/GenBank/DDBJ whole genome shotgun (WGS) entry which is preliminary data.</text>
</comment>
<evidence type="ECO:0000256" key="4">
    <source>
        <dbReference type="ARBA" id="ARBA00022691"/>
    </source>
</evidence>
<dbReference type="InterPro" id="IPR050320">
    <property type="entry name" value="N5-glutamine_MTase"/>
</dbReference>
<feature type="domain" description="Methyltransferase small" evidence="7">
    <location>
        <begin position="139"/>
        <end position="255"/>
    </location>
</feature>
<keyword evidence="4" id="KW-0949">S-adenosyl-L-methionine</keyword>
<dbReference type="PANTHER" id="PTHR18895">
    <property type="entry name" value="HEMK METHYLTRANSFERASE"/>
    <property type="match status" value="1"/>
</dbReference>
<dbReference type="EC" id="2.1.1.297" evidence="1"/>
<dbReference type="InterPro" id="IPR040758">
    <property type="entry name" value="PrmC_N"/>
</dbReference>
<dbReference type="GO" id="GO:0102559">
    <property type="term" value="F:peptide chain release factor N(5)-glutamine methyltransferase activity"/>
    <property type="evidence" value="ECO:0007669"/>
    <property type="project" value="UniProtKB-EC"/>
</dbReference>
<dbReference type="Proteomes" id="UP000784435">
    <property type="component" value="Unassembled WGS sequence"/>
</dbReference>
<evidence type="ECO:0000259" key="7">
    <source>
        <dbReference type="Pfam" id="PF05175"/>
    </source>
</evidence>